<dbReference type="Proteomes" id="UP000176593">
    <property type="component" value="Unassembled WGS sequence"/>
</dbReference>
<comment type="caution">
    <text evidence="1">The sequence shown here is derived from an EMBL/GenBank/DDBJ whole genome shotgun (WGS) entry which is preliminary data.</text>
</comment>
<reference evidence="1 2" key="1">
    <citation type="journal article" date="2016" name="Nat. Commun.">
        <title>Thousands of microbial genomes shed light on interconnected biogeochemical processes in an aquifer system.</title>
        <authorList>
            <person name="Anantharaman K."/>
            <person name="Brown C.T."/>
            <person name="Hug L.A."/>
            <person name="Sharon I."/>
            <person name="Castelle C.J."/>
            <person name="Probst A.J."/>
            <person name="Thomas B.C."/>
            <person name="Singh A."/>
            <person name="Wilkins M.J."/>
            <person name="Karaoz U."/>
            <person name="Brodie E.L."/>
            <person name="Williams K.H."/>
            <person name="Hubbard S.S."/>
            <person name="Banfield J.F."/>
        </authorList>
    </citation>
    <scope>NUCLEOTIDE SEQUENCE [LARGE SCALE GENOMIC DNA]</scope>
</reference>
<dbReference type="EMBL" id="MGEQ01000010">
    <property type="protein sequence ID" value="OGL86321.1"/>
    <property type="molecule type" value="Genomic_DNA"/>
</dbReference>
<name>A0A1F7V7C1_9BACT</name>
<organism evidence="1 2">
    <name type="scientific">Candidatus Uhrbacteria bacterium RIFCSPLOWO2_02_FULL_48_18</name>
    <dbReference type="NCBI Taxonomy" id="1802408"/>
    <lineage>
        <taxon>Bacteria</taxon>
        <taxon>Candidatus Uhriibacteriota</taxon>
    </lineage>
</organism>
<proteinExistence type="predicted"/>
<gene>
    <name evidence="1" type="ORF">A3I41_02055</name>
</gene>
<dbReference type="AlphaFoldDB" id="A0A1F7V7C1"/>
<accession>A0A1F7V7C1</accession>
<sequence>MSGFLFSQPFEDSIVESISTADRAELECLARLITRTRITRNHDAILAAWITRTRFFSVSDLGVTDHIVRQRSYTEQSSLTRQPER</sequence>
<protein>
    <submittedName>
        <fullName evidence="1">Uncharacterized protein</fullName>
    </submittedName>
</protein>
<evidence type="ECO:0000313" key="2">
    <source>
        <dbReference type="Proteomes" id="UP000176593"/>
    </source>
</evidence>
<evidence type="ECO:0000313" key="1">
    <source>
        <dbReference type="EMBL" id="OGL86321.1"/>
    </source>
</evidence>